<dbReference type="AlphaFoldDB" id="A0A2P4YDK1"/>
<dbReference type="OrthoDB" id="167512at2759"/>
<name>A0A2P4YDK1_9STRA</name>
<evidence type="ECO:0000313" key="3">
    <source>
        <dbReference type="Proteomes" id="UP000237271"/>
    </source>
</evidence>
<evidence type="ECO:0000313" key="2">
    <source>
        <dbReference type="EMBL" id="POM75895.1"/>
    </source>
</evidence>
<organism evidence="2 3">
    <name type="scientific">Phytophthora palmivora</name>
    <dbReference type="NCBI Taxonomy" id="4796"/>
    <lineage>
        <taxon>Eukaryota</taxon>
        <taxon>Sar</taxon>
        <taxon>Stramenopiles</taxon>
        <taxon>Oomycota</taxon>
        <taxon>Peronosporomycetes</taxon>
        <taxon>Peronosporales</taxon>
        <taxon>Peronosporaceae</taxon>
        <taxon>Phytophthora</taxon>
    </lineage>
</organism>
<dbReference type="InterPro" id="IPR010998">
    <property type="entry name" value="Integrase_recombinase_N"/>
</dbReference>
<keyword evidence="1" id="KW-0238">DNA-binding</keyword>
<protein>
    <submittedName>
        <fullName evidence="2">Uncharacterized protein</fullName>
    </submittedName>
</protein>
<evidence type="ECO:0000256" key="1">
    <source>
        <dbReference type="ARBA" id="ARBA00023125"/>
    </source>
</evidence>
<dbReference type="GO" id="GO:0003677">
    <property type="term" value="F:DNA binding"/>
    <property type="evidence" value="ECO:0007669"/>
    <property type="project" value="UniProtKB-KW"/>
</dbReference>
<keyword evidence="3" id="KW-1185">Reference proteome</keyword>
<gene>
    <name evidence="2" type="ORF">PHPALM_6939</name>
</gene>
<dbReference type="Proteomes" id="UP000237271">
    <property type="component" value="Unassembled WGS sequence"/>
</dbReference>
<reference evidence="2 3" key="1">
    <citation type="journal article" date="2017" name="Genome Biol. Evol.">
        <title>Phytophthora megakarya and P. palmivora, closely related causal agents of cacao black pod rot, underwent increases in genome sizes and gene numbers by different mechanisms.</title>
        <authorList>
            <person name="Ali S.S."/>
            <person name="Shao J."/>
            <person name="Lary D.J."/>
            <person name="Kronmiller B."/>
            <person name="Shen D."/>
            <person name="Strem M.D."/>
            <person name="Amoako-Attah I."/>
            <person name="Akrofi A.Y."/>
            <person name="Begoude B.A."/>
            <person name="Ten Hoopen G.M."/>
            <person name="Coulibaly K."/>
            <person name="Kebe B.I."/>
            <person name="Melnick R.L."/>
            <person name="Guiltinan M.J."/>
            <person name="Tyler B.M."/>
            <person name="Meinhardt L.W."/>
            <person name="Bailey B.A."/>
        </authorList>
    </citation>
    <scope>NUCLEOTIDE SEQUENCE [LARGE SCALE GENOMIC DNA]</scope>
    <source>
        <strain evidence="3">sbr112.9</strain>
    </source>
</reference>
<accession>A0A2P4YDK1</accession>
<dbReference type="EMBL" id="NCKW01003615">
    <property type="protein sequence ID" value="POM75895.1"/>
    <property type="molecule type" value="Genomic_DNA"/>
</dbReference>
<proteinExistence type="predicted"/>
<sequence length="210" mass="23407">MSAGNGKGGRSWDDRYLLTYLRAYFVADSTYNQYEQALNKWHGWGSRRDISVWLADCPLAVQVQHIFEFVLHGFRFGYGSGGPIRSETIISILHGIRHLFATAGYEFPITHPHIRILLKGISHLDAPPTSKSPAFMELLETCFRGLTSIMGGSVPVILLRSQIVAISNGKFRWFAVRAEDIVVVDRVGQPNSVPSQAQSVCMRLIGSKTN</sequence>
<comment type="caution">
    <text evidence="2">The sequence shown here is derived from an EMBL/GenBank/DDBJ whole genome shotgun (WGS) entry which is preliminary data.</text>
</comment>
<dbReference type="Gene3D" id="1.10.150.130">
    <property type="match status" value="1"/>
</dbReference>
<dbReference type="SUPFAM" id="SSF47823">
    <property type="entry name" value="lambda integrase-like, N-terminal domain"/>
    <property type="match status" value="1"/>
</dbReference>